<dbReference type="PANTHER" id="PTHR43711:SF1">
    <property type="entry name" value="HISTIDINE KINASE 1"/>
    <property type="match status" value="1"/>
</dbReference>
<dbReference type="Proteomes" id="UP000058925">
    <property type="component" value="Chromosome"/>
</dbReference>
<keyword evidence="6" id="KW-0902">Two-component regulatory system</keyword>
<evidence type="ECO:0000256" key="4">
    <source>
        <dbReference type="ARBA" id="ARBA00022679"/>
    </source>
</evidence>
<dbReference type="CDD" id="cd00082">
    <property type="entry name" value="HisKA"/>
    <property type="match status" value="1"/>
</dbReference>
<dbReference type="InterPro" id="IPR005467">
    <property type="entry name" value="His_kinase_dom"/>
</dbReference>
<dbReference type="InterPro" id="IPR003661">
    <property type="entry name" value="HisK_dim/P_dom"/>
</dbReference>
<dbReference type="KEGG" id="taa:NMY3_02973"/>
<reference evidence="9" key="1">
    <citation type="submission" date="2015-10" db="EMBL/GenBank/DDBJ databases">
        <title>Niche specialization of a soil ammonia-oxidizing archaeon, Candidatus Nitrosocosmicus oleophilus.</title>
        <authorList>
            <person name="Jung M.-Y."/>
            <person name="Rhee S.-K."/>
        </authorList>
    </citation>
    <scope>NUCLEOTIDE SEQUENCE [LARGE SCALE GENOMIC DNA]</scope>
    <source>
        <strain evidence="9">MY3</strain>
    </source>
</reference>
<dbReference type="InterPro" id="IPR036890">
    <property type="entry name" value="HATPase_C_sf"/>
</dbReference>
<dbReference type="SUPFAM" id="SSF47384">
    <property type="entry name" value="Homodimeric domain of signal transducing histidine kinase"/>
    <property type="match status" value="1"/>
</dbReference>
<feature type="domain" description="Histidine kinase" evidence="7">
    <location>
        <begin position="350"/>
        <end position="572"/>
    </location>
</feature>
<dbReference type="InterPro" id="IPR004358">
    <property type="entry name" value="Sig_transdc_His_kin-like_C"/>
</dbReference>
<keyword evidence="4 8" id="KW-0808">Transferase</keyword>
<dbReference type="SMART" id="SM00387">
    <property type="entry name" value="HATPase_c"/>
    <property type="match status" value="1"/>
</dbReference>
<evidence type="ECO:0000256" key="6">
    <source>
        <dbReference type="ARBA" id="ARBA00023012"/>
    </source>
</evidence>
<dbReference type="EMBL" id="CP012850">
    <property type="protein sequence ID" value="ALI37160.1"/>
    <property type="molecule type" value="Genomic_DNA"/>
</dbReference>
<dbReference type="SUPFAM" id="SSF55874">
    <property type="entry name" value="ATPase domain of HSP90 chaperone/DNA topoisomerase II/histidine kinase"/>
    <property type="match status" value="1"/>
</dbReference>
<evidence type="ECO:0000313" key="9">
    <source>
        <dbReference type="Proteomes" id="UP000058925"/>
    </source>
</evidence>
<dbReference type="Pfam" id="PF00512">
    <property type="entry name" value="HisKA"/>
    <property type="match status" value="1"/>
</dbReference>
<dbReference type="GO" id="GO:0000155">
    <property type="term" value="F:phosphorelay sensor kinase activity"/>
    <property type="evidence" value="ECO:0007669"/>
    <property type="project" value="InterPro"/>
</dbReference>
<dbReference type="Gene3D" id="1.10.287.130">
    <property type="match status" value="1"/>
</dbReference>
<protein>
    <recommendedName>
        <fullName evidence="2">histidine kinase</fullName>
        <ecNumber evidence="2">2.7.13.3</ecNumber>
    </recommendedName>
</protein>
<dbReference type="PROSITE" id="PS50109">
    <property type="entry name" value="HIS_KIN"/>
    <property type="match status" value="1"/>
</dbReference>
<dbReference type="PRINTS" id="PR00344">
    <property type="entry name" value="BCTRLSENSOR"/>
</dbReference>
<dbReference type="SMART" id="SM00388">
    <property type="entry name" value="HisKA"/>
    <property type="match status" value="1"/>
</dbReference>
<evidence type="ECO:0000256" key="1">
    <source>
        <dbReference type="ARBA" id="ARBA00000085"/>
    </source>
</evidence>
<dbReference type="AlphaFoldDB" id="A0A654M2D2"/>
<dbReference type="EC" id="2.7.13.3" evidence="2"/>
<proteinExistence type="predicted"/>
<organism evidence="8 9">
    <name type="scientific">Candidatus Nitrosocosmicus oleophilus</name>
    <dbReference type="NCBI Taxonomy" id="1353260"/>
    <lineage>
        <taxon>Archaea</taxon>
        <taxon>Nitrososphaerota</taxon>
        <taxon>Nitrososphaeria</taxon>
        <taxon>Nitrososphaerales</taxon>
        <taxon>Nitrososphaeraceae</taxon>
        <taxon>Candidatus Nitrosocosmicus</taxon>
    </lineage>
</organism>
<keyword evidence="9" id="KW-1185">Reference proteome</keyword>
<keyword evidence="5" id="KW-0418">Kinase</keyword>
<sequence length="572" mass="65404">MILSSFRILDNQKDITKSFTRLLYNAVNHLDGFGITDRTPLILESEVIRGCIRNLRNLGKRVRYITNIEDANIGSCKKISEIVELRHLDNIQGGIIINDFEYLGLLESRNDGPNSNPIHIYSKNKWLVEQQRLIFDMLWEKAIPAKIRVKQIEQGLERDVCELITDENSITTKYEQALRSLVKELCIFYSASEGDVPNERIVQKISEIIIHISKSKLKDIKIIIIVLTNGSINGTAPLTGFSHISQDYDVRIKYMTKEAVNFQLSRDLMILTVDRKELFISELKNFEDISRCIFENDINFTIHSNSGSVVSTYNTILEMLWRQDEIYKKSEMAITQLKLQDKLQKEFVHNFANGLRNPLQPILGFSEILVEKKEEFSRYGDVFDIINACAQKLAKHVNNMIAITEIENETFILNKETFDLVKLIRDITKQIKKNILSITKKNLSISTNVDSMMINADKNRIKFTIENVITNAVDIPNSNNIKILVETTRSSSSQNGDKNQCFVIVTIMDDGTGIDRMILPRLFSKFVADSRDGLGLGLYLAKNIIERHGGEMWAENNENGKGATIRFSLPIN</sequence>
<evidence type="ECO:0000256" key="5">
    <source>
        <dbReference type="ARBA" id="ARBA00022777"/>
    </source>
</evidence>
<evidence type="ECO:0000313" key="8">
    <source>
        <dbReference type="EMBL" id="ALI37160.1"/>
    </source>
</evidence>
<gene>
    <name evidence="8" type="primary">phoR_2</name>
    <name evidence="8" type="ORF">NMY3_02973</name>
</gene>
<dbReference type="InterPro" id="IPR036097">
    <property type="entry name" value="HisK_dim/P_sf"/>
</dbReference>
<accession>A0A654M2D2</accession>
<evidence type="ECO:0000259" key="7">
    <source>
        <dbReference type="PROSITE" id="PS50109"/>
    </source>
</evidence>
<dbReference type="Pfam" id="PF02518">
    <property type="entry name" value="HATPase_c"/>
    <property type="match status" value="1"/>
</dbReference>
<evidence type="ECO:0000256" key="2">
    <source>
        <dbReference type="ARBA" id="ARBA00012438"/>
    </source>
</evidence>
<dbReference type="InterPro" id="IPR050736">
    <property type="entry name" value="Sensor_HK_Regulatory"/>
</dbReference>
<comment type="catalytic activity">
    <reaction evidence="1">
        <text>ATP + protein L-histidine = ADP + protein N-phospho-L-histidine.</text>
        <dbReference type="EC" id="2.7.13.3"/>
    </reaction>
</comment>
<keyword evidence="3" id="KW-0597">Phosphoprotein</keyword>
<name>A0A654M2D2_9ARCH</name>
<dbReference type="Gene3D" id="3.30.565.10">
    <property type="entry name" value="Histidine kinase-like ATPase, C-terminal domain"/>
    <property type="match status" value="1"/>
</dbReference>
<dbReference type="PANTHER" id="PTHR43711">
    <property type="entry name" value="TWO-COMPONENT HISTIDINE KINASE"/>
    <property type="match status" value="1"/>
</dbReference>
<evidence type="ECO:0000256" key="3">
    <source>
        <dbReference type="ARBA" id="ARBA00022553"/>
    </source>
</evidence>
<dbReference type="InterPro" id="IPR003594">
    <property type="entry name" value="HATPase_dom"/>
</dbReference>